<dbReference type="AlphaFoldDB" id="A0A9N9BVG6"/>
<organism evidence="1 2">
    <name type="scientific">Ambispora gerdemannii</name>
    <dbReference type="NCBI Taxonomy" id="144530"/>
    <lineage>
        <taxon>Eukaryota</taxon>
        <taxon>Fungi</taxon>
        <taxon>Fungi incertae sedis</taxon>
        <taxon>Mucoromycota</taxon>
        <taxon>Glomeromycotina</taxon>
        <taxon>Glomeromycetes</taxon>
        <taxon>Archaeosporales</taxon>
        <taxon>Ambisporaceae</taxon>
        <taxon>Ambispora</taxon>
    </lineage>
</organism>
<keyword evidence="2" id="KW-1185">Reference proteome</keyword>
<protein>
    <submittedName>
        <fullName evidence="1">3_t:CDS:1</fullName>
    </submittedName>
</protein>
<comment type="caution">
    <text evidence="1">The sequence shown here is derived from an EMBL/GenBank/DDBJ whole genome shotgun (WGS) entry which is preliminary data.</text>
</comment>
<evidence type="ECO:0000313" key="2">
    <source>
        <dbReference type="Proteomes" id="UP000789831"/>
    </source>
</evidence>
<name>A0A9N9BVG6_9GLOM</name>
<evidence type="ECO:0000313" key="1">
    <source>
        <dbReference type="EMBL" id="CAG8578561.1"/>
    </source>
</evidence>
<dbReference type="Proteomes" id="UP000789831">
    <property type="component" value="Unassembled WGS sequence"/>
</dbReference>
<accession>A0A9N9BVG6</accession>
<reference evidence="1" key="1">
    <citation type="submission" date="2021-06" db="EMBL/GenBank/DDBJ databases">
        <authorList>
            <person name="Kallberg Y."/>
            <person name="Tangrot J."/>
            <person name="Rosling A."/>
        </authorList>
    </citation>
    <scope>NUCLEOTIDE SEQUENCE</scope>
    <source>
        <strain evidence="1">MT106</strain>
    </source>
</reference>
<dbReference type="EMBL" id="CAJVPL010001583">
    <property type="protein sequence ID" value="CAG8578561.1"/>
    <property type="molecule type" value="Genomic_DNA"/>
</dbReference>
<gene>
    <name evidence="1" type="ORF">AGERDE_LOCUS8004</name>
</gene>
<proteinExistence type="predicted"/>
<sequence length="297" mass="34552">MKELYLYPSLTLNILTSSHAITDVTRVVVWSGVMTHRTFAQCMRDAGFVNGLSDFRRHLIFPASYAEHEIESLMDKNHLTTLEDNYKFITEEELSPRIAKEINENEICKMRTFARDVDNFFKEHLRDLSRLDQSEEFTQQRHGYEDTTVSQKLYSVDIKTRRTPTELGQQKDRLCKCPSINNDGSKPSTTCHICYRLRELRQVYLVELPLQMRFFDFGWTMGMYMSYRPSVFNRQPIDLILDSEGMGSTAQKYITRRTSFDMKITILALMCSQIVIINTKGLTSISSYHLDALKASN</sequence>
<dbReference type="OrthoDB" id="10560595at2759"/>